<protein>
    <submittedName>
        <fullName evidence="8">Methyl-accepting chemotaxis protein</fullName>
    </submittedName>
</protein>
<proteinExistence type="inferred from homology"/>
<sequence length="410" mass="43746">MNVLIHSLTGSIRNKMLMITGTGTTLLLGASLLGLNDAWQESLLLPPAQAAQFQQHIYFTIGLMAAAILLAFGSFLWLVRRNITNPALQLSRDLDRLARGDFTQPVAITTHDEFGEVAVSAEKIRKDLGGIINHVKNSAGKVADASSALVTASSRIVEGSKRQSESAAATASTFEQVTVSIGNVSKNAEEVRTLSQDSLNHTENGNQRLSELATQMDAAVASIEAIRNSVNQFVDNTTVITAMTQQVKDIADQTNLLALNAAIEAARAGEQGRGFAVVADEVRKLAEKSAQSANEIDAVTRSLGDQSVQVNETIERGRQLLLASQGNSQTAMQAMESIHEAVERSNTGVDAIAQSVREQTAANTDIAGHISLIANMAEENTLVVQQTAQAAQNLETLSDELERSVSGFKV</sequence>
<feature type="transmembrane region" description="Helical" evidence="5">
    <location>
        <begin position="16"/>
        <end position="36"/>
    </location>
</feature>
<keyword evidence="5" id="KW-1133">Transmembrane helix</keyword>
<dbReference type="PROSITE" id="PS50885">
    <property type="entry name" value="HAMP"/>
    <property type="match status" value="1"/>
</dbReference>
<dbReference type="GO" id="GO:0006935">
    <property type="term" value="P:chemotaxis"/>
    <property type="evidence" value="ECO:0007669"/>
    <property type="project" value="UniProtKB-ARBA"/>
</dbReference>
<comment type="similarity">
    <text evidence="3">Belongs to the methyl-accepting chemotaxis (MCP) protein family.</text>
</comment>
<reference evidence="8 9" key="1">
    <citation type="journal article" date="2018" name="Environ. Microbiol.">
        <title>Isolation and genomic characterization of Novimethylophilus kurashikiensis gen. nov. sp. nov., a new lanthanide-dependent methylotrophic species of Methylophilaceae.</title>
        <authorList>
            <person name="Lv H."/>
            <person name="Sahin N."/>
            <person name="Tani A."/>
        </authorList>
    </citation>
    <scope>NUCLEOTIDE SEQUENCE [LARGE SCALE GENOMIC DNA]</scope>
    <source>
        <strain evidence="8 9">La2-4</strain>
    </source>
</reference>
<organism evidence="8 9">
    <name type="scientific">Novimethylophilus kurashikiensis</name>
    <dbReference type="NCBI Taxonomy" id="1825523"/>
    <lineage>
        <taxon>Bacteria</taxon>
        <taxon>Pseudomonadati</taxon>
        <taxon>Pseudomonadota</taxon>
        <taxon>Betaproteobacteria</taxon>
        <taxon>Nitrosomonadales</taxon>
        <taxon>Methylophilaceae</taxon>
        <taxon>Novimethylophilus</taxon>
    </lineage>
</organism>
<evidence type="ECO:0000259" key="7">
    <source>
        <dbReference type="PROSITE" id="PS50885"/>
    </source>
</evidence>
<keyword evidence="5" id="KW-0812">Transmembrane</keyword>
<dbReference type="SUPFAM" id="SSF58104">
    <property type="entry name" value="Methyl-accepting chemotaxis protein (MCP) signaling domain"/>
    <property type="match status" value="1"/>
</dbReference>
<keyword evidence="9" id="KW-1185">Reference proteome</keyword>
<feature type="domain" description="HAMP" evidence="7">
    <location>
        <begin position="81"/>
        <end position="133"/>
    </location>
</feature>
<evidence type="ECO:0000256" key="4">
    <source>
        <dbReference type="PROSITE-ProRule" id="PRU00284"/>
    </source>
</evidence>
<name>A0A2R5F2Z8_9PROT</name>
<feature type="transmembrane region" description="Helical" evidence="5">
    <location>
        <begin position="56"/>
        <end position="79"/>
    </location>
</feature>
<dbReference type="Pfam" id="PF00015">
    <property type="entry name" value="MCPsignal"/>
    <property type="match status" value="1"/>
</dbReference>
<dbReference type="PANTHER" id="PTHR32089">
    <property type="entry name" value="METHYL-ACCEPTING CHEMOTAXIS PROTEIN MCPB"/>
    <property type="match status" value="1"/>
</dbReference>
<evidence type="ECO:0000313" key="9">
    <source>
        <dbReference type="Proteomes" id="UP000245081"/>
    </source>
</evidence>
<dbReference type="CDD" id="cd06225">
    <property type="entry name" value="HAMP"/>
    <property type="match status" value="1"/>
</dbReference>
<evidence type="ECO:0000256" key="3">
    <source>
        <dbReference type="ARBA" id="ARBA00029447"/>
    </source>
</evidence>
<dbReference type="PANTHER" id="PTHR32089:SF112">
    <property type="entry name" value="LYSOZYME-LIKE PROTEIN-RELATED"/>
    <property type="match status" value="1"/>
</dbReference>
<dbReference type="SMART" id="SM00283">
    <property type="entry name" value="MA"/>
    <property type="match status" value="1"/>
</dbReference>
<evidence type="ECO:0000313" key="8">
    <source>
        <dbReference type="EMBL" id="GBG12539.1"/>
    </source>
</evidence>
<dbReference type="Gene3D" id="1.10.287.950">
    <property type="entry name" value="Methyl-accepting chemotaxis protein"/>
    <property type="match status" value="1"/>
</dbReference>
<dbReference type="EMBL" id="BDOQ01000001">
    <property type="protein sequence ID" value="GBG12539.1"/>
    <property type="molecule type" value="Genomic_DNA"/>
</dbReference>
<dbReference type="InterPro" id="IPR003660">
    <property type="entry name" value="HAMP_dom"/>
</dbReference>
<evidence type="ECO:0000259" key="6">
    <source>
        <dbReference type="PROSITE" id="PS50111"/>
    </source>
</evidence>
<dbReference type="FunFam" id="1.10.287.950:FF:000001">
    <property type="entry name" value="Methyl-accepting chemotaxis sensory transducer"/>
    <property type="match status" value="1"/>
</dbReference>
<evidence type="ECO:0000256" key="5">
    <source>
        <dbReference type="SAM" id="Phobius"/>
    </source>
</evidence>
<evidence type="ECO:0000256" key="1">
    <source>
        <dbReference type="ARBA" id="ARBA00004370"/>
    </source>
</evidence>
<dbReference type="OrthoDB" id="1884279at2"/>
<dbReference type="Proteomes" id="UP000245081">
    <property type="component" value="Unassembled WGS sequence"/>
</dbReference>
<dbReference type="AlphaFoldDB" id="A0A2R5F2Z8"/>
<dbReference type="SMART" id="SM00304">
    <property type="entry name" value="HAMP"/>
    <property type="match status" value="1"/>
</dbReference>
<dbReference type="Pfam" id="PF00672">
    <property type="entry name" value="HAMP"/>
    <property type="match status" value="1"/>
</dbReference>
<dbReference type="PROSITE" id="PS50111">
    <property type="entry name" value="CHEMOTAXIS_TRANSDUC_2"/>
    <property type="match status" value="1"/>
</dbReference>
<comment type="subcellular location">
    <subcellularLocation>
        <location evidence="1">Membrane</location>
    </subcellularLocation>
</comment>
<evidence type="ECO:0000256" key="2">
    <source>
        <dbReference type="ARBA" id="ARBA00023224"/>
    </source>
</evidence>
<dbReference type="InterPro" id="IPR004089">
    <property type="entry name" value="MCPsignal_dom"/>
</dbReference>
<keyword evidence="2 4" id="KW-0807">Transducer</keyword>
<dbReference type="GO" id="GO:0016020">
    <property type="term" value="C:membrane"/>
    <property type="evidence" value="ECO:0007669"/>
    <property type="project" value="UniProtKB-SubCell"/>
</dbReference>
<feature type="domain" description="Methyl-accepting transducer" evidence="6">
    <location>
        <begin position="138"/>
        <end position="374"/>
    </location>
</feature>
<accession>A0A2R5F2Z8</accession>
<gene>
    <name evidence="8" type="primary">mcp</name>
    <name evidence="8" type="ORF">NMK_0070</name>
</gene>
<dbReference type="RefSeq" id="WP_109013773.1">
    <property type="nucleotide sequence ID" value="NZ_BDOQ01000001.1"/>
</dbReference>
<keyword evidence="5" id="KW-0472">Membrane</keyword>
<dbReference type="GO" id="GO:0007165">
    <property type="term" value="P:signal transduction"/>
    <property type="evidence" value="ECO:0007669"/>
    <property type="project" value="UniProtKB-KW"/>
</dbReference>
<comment type="caution">
    <text evidence="8">The sequence shown here is derived from an EMBL/GenBank/DDBJ whole genome shotgun (WGS) entry which is preliminary data.</text>
</comment>